<protein>
    <recommendedName>
        <fullName evidence="2">histidine kinase</fullName>
        <ecNumber evidence="2">2.7.13.3</ecNumber>
    </recommendedName>
</protein>
<gene>
    <name evidence="16" type="ORF">DAMNIGENAA_26070</name>
</gene>
<evidence type="ECO:0000256" key="11">
    <source>
        <dbReference type="SAM" id="Phobius"/>
    </source>
</evidence>
<dbReference type="AlphaFoldDB" id="A0A9W6L8Z6"/>
<comment type="catalytic activity">
    <reaction evidence="1">
        <text>ATP + protein L-histidine = ADP + protein N-phospho-L-histidine.</text>
        <dbReference type="EC" id="2.7.13.3"/>
    </reaction>
</comment>
<proteinExistence type="predicted"/>
<dbReference type="InterPro" id="IPR003594">
    <property type="entry name" value="HATPase_dom"/>
</dbReference>
<evidence type="ECO:0000259" key="15">
    <source>
        <dbReference type="PROSITE" id="PS50113"/>
    </source>
</evidence>
<dbReference type="Pfam" id="PF00989">
    <property type="entry name" value="PAS"/>
    <property type="match status" value="1"/>
</dbReference>
<dbReference type="Gene3D" id="3.30.450.20">
    <property type="entry name" value="PAS domain"/>
    <property type="match status" value="2"/>
</dbReference>
<dbReference type="SUPFAM" id="SSF47384">
    <property type="entry name" value="Homodimeric domain of signal transducing histidine kinase"/>
    <property type="match status" value="1"/>
</dbReference>
<evidence type="ECO:0000256" key="10">
    <source>
        <dbReference type="SAM" id="Coils"/>
    </source>
</evidence>
<dbReference type="InterPro" id="IPR036097">
    <property type="entry name" value="HisK_dim/P_sf"/>
</dbReference>
<dbReference type="PRINTS" id="PR00344">
    <property type="entry name" value="BCTRLSENSOR"/>
</dbReference>
<keyword evidence="5" id="KW-0547">Nucleotide-binding</keyword>
<feature type="domain" description="PAC" evidence="15">
    <location>
        <begin position="542"/>
        <end position="594"/>
    </location>
</feature>
<dbReference type="SMART" id="SM00448">
    <property type="entry name" value="REC"/>
    <property type="match status" value="1"/>
</dbReference>
<name>A0A9W6L8Z6_9BACT</name>
<reference evidence="16" key="1">
    <citation type="submission" date="2022-12" db="EMBL/GenBank/DDBJ databases">
        <title>Reference genome sequencing for broad-spectrum identification of bacterial and archaeal isolates by mass spectrometry.</title>
        <authorList>
            <person name="Sekiguchi Y."/>
            <person name="Tourlousse D.M."/>
        </authorList>
    </citation>
    <scope>NUCLEOTIDE SEQUENCE</scope>
    <source>
        <strain evidence="16">ASRB1</strain>
    </source>
</reference>
<sequence length="987" mass="111043">MAIGNSSFVRFHARYTSFIALLFSLLMAVFIFLAINQYKLNTVHEKELLQNHFNEKVSHLDSLLTEVTLLVDALRVSAEADLKESRQLEIPIPPQAFASLVEDPSEKSFNLDVLPPALRREEVGNLTGEGSLDKRSRDFYREVYMALRLTPHFHAIGSSLKNAAWIYYISGNRFVNIYPWIPSQEFNFSPDLYRHEFYLFGRPKNNPERDLFWTEIYVDEYGKGLMTTCAAPVYDGDRFTGTVAIDLTVDFLNSIVKGFHQGRGEMFVINDRDQLVAHPTLISSHDKRTKGLGEAFQLLGMKAGGILDGIPDQVITATEKGIILKSHLKKAPWQLVYLEPHRSKWTAINENTSIGLLLILVMMPALVIVVLISSHRFFIVPAEQFAGYIMARSLDEPFALKPALPKHWRPWFDAVKNAFQENEALTSEIQKKKDELEARVEERTRDLAVSNLQLRKEIEERKQVESALRESEEKYRRIFENIVDVYFEADFDGVIREASPSIEKVLQFKREELIGRSIYRVYNDPGQREQLMRALLQKGRLADFEVMMRSRSGARIPCSLNAMVLYDEQGNPVKTIGSIHDISQRKQAESEKKDLEARLHRAEKMEALGTLAGGVAHDLNNILSGIVSYPELLLLDLPESSPLRKPIQVIKQSGEKAAAIVNDLLTLARRGIVTRDILELNSIINDYLLSPEYIQLKSSHPDIHFTIDLEPNLLPLSGSAVHLSKTIMNLVNNAVEAIHGKGAVAVSTRNQYVDSAIGGYEKVDEGDYVVLSVSDNGEGIPPGDVEKIFEPFYSKKKMGRSGTGLGMAVVWGTVKDHRGYVNVESVPEKGTTITLFFPASRGNILQLPVEPSLDIYRGCENILVVDDAREQRDLARLMLTRLGYTVVAVPSGEEAVAYLETHQADLVVLDMIMDSGMDGLDTYKKILAFHPGQKAIIASGFSETDRVREAQRLGAGAYVRKPYLLKAIGQAVRQELDKYVHNGRCSR</sequence>
<evidence type="ECO:0000256" key="4">
    <source>
        <dbReference type="ARBA" id="ARBA00022679"/>
    </source>
</evidence>
<keyword evidence="7" id="KW-0067">ATP-binding</keyword>
<dbReference type="InterPro" id="IPR001610">
    <property type="entry name" value="PAC"/>
</dbReference>
<dbReference type="SMART" id="SM00091">
    <property type="entry name" value="PAS"/>
    <property type="match status" value="1"/>
</dbReference>
<dbReference type="InterPro" id="IPR001789">
    <property type="entry name" value="Sig_transdc_resp-reg_receiver"/>
</dbReference>
<organism evidence="16 17">
    <name type="scientific">Desulforhabdus amnigena</name>
    <dbReference type="NCBI Taxonomy" id="40218"/>
    <lineage>
        <taxon>Bacteria</taxon>
        <taxon>Pseudomonadati</taxon>
        <taxon>Thermodesulfobacteriota</taxon>
        <taxon>Syntrophobacteria</taxon>
        <taxon>Syntrophobacterales</taxon>
        <taxon>Syntrophobacteraceae</taxon>
        <taxon>Desulforhabdus</taxon>
    </lineage>
</organism>
<evidence type="ECO:0000256" key="3">
    <source>
        <dbReference type="ARBA" id="ARBA00022553"/>
    </source>
</evidence>
<dbReference type="EMBL" id="BSDR01000001">
    <property type="protein sequence ID" value="GLI35174.1"/>
    <property type="molecule type" value="Genomic_DNA"/>
</dbReference>
<feature type="transmembrane region" description="Helical" evidence="11">
    <location>
        <begin position="15"/>
        <end position="35"/>
    </location>
</feature>
<dbReference type="CDD" id="cd00156">
    <property type="entry name" value="REC"/>
    <property type="match status" value="1"/>
</dbReference>
<evidence type="ECO:0000256" key="6">
    <source>
        <dbReference type="ARBA" id="ARBA00022777"/>
    </source>
</evidence>
<evidence type="ECO:0000256" key="1">
    <source>
        <dbReference type="ARBA" id="ARBA00000085"/>
    </source>
</evidence>
<dbReference type="RefSeq" id="WP_281794778.1">
    <property type="nucleotide sequence ID" value="NZ_BSDR01000001.1"/>
</dbReference>
<evidence type="ECO:0000256" key="7">
    <source>
        <dbReference type="ARBA" id="ARBA00022840"/>
    </source>
</evidence>
<keyword evidence="11" id="KW-0472">Membrane</keyword>
<dbReference type="PROSITE" id="PS50112">
    <property type="entry name" value="PAS"/>
    <property type="match status" value="1"/>
</dbReference>
<dbReference type="SUPFAM" id="SSF55874">
    <property type="entry name" value="ATPase domain of HSP90 chaperone/DNA topoisomerase II/histidine kinase"/>
    <property type="match status" value="1"/>
</dbReference>
<feature type="domain" description="PAS" evidence="14">
    <location>
        <begin position="471"/>
        <end position="535"/>
    </location>
</feature>
<dbReference type="PROSITE" id="PS50113">
    <property type="entry name" value="PAC"/>
    <property type="match status" value="1"/>
</dbReference>
<keyword evidence="6" id="KW-0418">Kinase</keyword>
<feature type="coiled-coil region" evidence="10">
    <location>
        <begin position="415"/>
        <end position="481"/>
    </location>
</feature>
<dbReference type="InterPro" id="IPR000014">
    <property type="entry name" value="PAS"/>
</dbReference>
<dbReference type="GO" id="GO:0006355">
    <property type="term" value="P:regulation of DNA-templated transcription"/>
    <property type="evidence" value="ECO:0007669"/>
    <property type="project" value="InterPro"/>
</dbReference>
<dbReference type="PROSITE" id="PS50110">
    <property type="entry name" value="RESPONSE_REGULATORY"/>
    <property type="match status" value="1"/>
</dbReference>
<dbReference type="PANTHER" id="PTHR43065:SF46">
    <property type="entry name" value="C4-DICARBOXYLATE TRANSPORT SENSOR PROTEIN DCTB"/>
    <property type="match status" value="1"/>
</dbReference>
<dbReference type="InterPro" id="IPR004358">
    <property type="entry name" value="Sig_transdc_His_kin-like_C"/>
</dbReference>
<evidence type="ECO:0000313" key="16">
    <source>
        <dbReference type="EMBL" id="GLI35174.1"/>
    </source>
</evidence>
<keyword evidence="17" id="KW-1185">Reference proteome</keyword>
<dbReference type="InterPro" id="IPR035965">
    <property type="entry name" value="PAS-like_dom_sf"/>
</dbReference>
<dbReference type="CDD" id="cd12913">
    <property type="entry name" value="PDC1_MCP_like"/>
    <property type="match status" value="1"/>
</dbReference>
<feature type="transmembrane region" description="Helical" evidence="11">
    <location>
        <begin position="352"/>
        <end position="372"/>
    </location>
</feature>
<feature type="modified residue" description="4-aspartylphosphate" evidence="9">
    <location>
        <position position="910"/>
    </location>
</feature>
<accession>A0A9W6L8Z6</accession>
<evidence type="ECO:0000259" key="13">
    <source>
        <dbReference type="PROSITE" id="PS50110"/>
    </source>
</evidence>
<keyword evidence="11" id="KW-1133">Transmembrane helix</keyword>
<dbReference type="GO" id="GO:0005524">
    <property type="term" value="F:ATP binding"/>
    <property type="evidence" value="ECO:0007669"/>
    <property type="project" value="UniProtKB-KW"/>
</dbReference>
<feature type="domain" description="Histidine kinase" evidence="12">
    <location>
        <begin position="614"/>
        <end position="841"/>
    </location>
</feature>
<evidence type="ECO:0000259" key="12">
    <source>
        <dbReference type="PROSITE" id="PS50109"/>
    </source>
</evidence>
<evidence type="ECO:0000313" key="17">
    <source>
        <dbReference type="Proteomes" id="UP001144372"/>
    </source>
</evidence>
<dbReference type="SUPFAM" id="SSF55785">
    <property type="entry name" value="PYP-like sensor domain (PAS domain)"/>
    <property type="match status" value="1"/>
</dbReference>
<dbReference type="Pfam" id="PF00072">
    <property type="entry name" value="Response_reg"/>
    <property type="match status" value="1"/>
</dbReference>
<dbReference type="SUPFAM" id="SSF52172">
    <property type="entry name" value="CheY-like"/>
    <property type="match status" value="1"/>
</dbReference>
<dbReference type="InterPro" id="IPR005467">
    <property type="entry name" value="His_kinase_dom"/>
</dbReference>
<dbReference type="Proteomes" id="UP001144372">
    <property type="component" value="Unassembled WGS sequence"/>
</dbReference>
<keyword evidence="10" id="KW-0175">Coiled coil</keyword>
<keyword evidence="3 9" id="KW-0597">Phosphoprotein</keyword>
<comment type="caution">
    <text evidence="16">The sequence shown here is derived from an EMBL/GenBank/DDBJ whole genome shotgun (WGS) entry which is preliminary data.</text>
</comment>
<dbReference type="NCBIfam" id="TIGR00229">
    <property type="entry name" value="sensory_box"/>
    <property type="match status" value="1"/>
</dbReference>
<evidence type="ECO:0000259" key="14">
    <source>
        <dbReference type="PROSITE" id="PS50112"/>
    </source>
</evidence>
<dbReference type="Gene3D" id="3.40.50.2300">
    <property type="match status" value="1"/>
</dbReference>
<dbReference type="InterPro" id="IPR013767">
    <property type="entry name" value="PAS_fold"/>
</dbReference>
<dbReference type="PROSITE" id="PS50109">
    <property type="entry name" value="HIS_KIN"/>
    <property type="match status" value="1"/>
</dbReference>
<keyword evidence="11" id="KW-0812">Transmembrane</keyword>
<keyword evidence="8" id="KW-0902">Two-component regulatory system</keyword>
<dbReference type="Gene3D" id="1.10.287.130">
    <property type="match status" value="1"/>
</dbReference>
<dbReference type="Gene3D" id="3.30.565.10">
    <property type="entry name" value="Histidine kinase-like ATPase, C-terminal domain"/>
    <property type="match status" value="1"/>
</dbReference>
<dbReference type="SMART" id="SM00086">
    <property type="entry name" value="PAC"/>
    <property type="match status" value="1"/>
</dbReference>
<dbReference type="GO" id="GO:0000155">
    <property type="term" value="F:phosphorelay sensor kinase activity"/>
    <property type="evidence" value="ECO:0007669"/>
    <property type="project" value="InterPro"/>
</dbReference>
<dbReference type="Pfam" id="PF00512">
    <property type="entry name" value="HisKA"/>
    <property type="match status" value="1"/>
</dbReference>
<feature type="domain" description="Response regulatory" evidence="13">
    <location>
        <begin position="861"/>
        <end position="976"/>
    </location>
</feature>
<evidence type="ECO:0000256" key="8">
    <source>
        <dbReference type="ARBA" id="ARBA00023012"/>
    </source>
</evidence>
<evidence type="ECO:0000256" key="5">
    <source>
        <dbReference type="ARBA" id="ARBA00022741"/>
    </source>
</evidence>
<evidence type="ECO:0000256" key="2">
    <source>
        <dbReference type="ARBA" id="ARBA00012438"/>
    </source>
</evidence>
<evidence type="ECO:0000256" key="9">
    <source>
        <dbReference type="PROSITE-ProRule" id="PRU00169"/>
    </source>
</evidence>
<dbReference type="InterPro" id="IPR036890">
    <property type="entry name" value="HATPase_C_sf"/>
</dbReference>
<keyword evidence="4" id="KW-0808">Transferase</keyword>
<dbReference type="PANTHER" id="PTHR43065">
    <property type="entry name" value="SENSOR HISTIDINE KINASE"/>
    <property type="match status" value="1"/>
</dbReference>
<dbReference type="SMART" id="SM00388">
    <property type="entry name" value="HisKA"/>
    <property type="match status" value="1"/>
</dbReference>
<dbReference type="InterPro" id="IPR011006">
    <property type="entry name" value="CheY-like_superfamily"/>
</dbReference>
<dbReference type="Pfam" id="PF02518">
    <property type="entry name" value="HATPase_c"/>
    <property type="match status" value="1"/>
</dbReference>
<dbReference type="CDD" id="cd00082">
    <property type="entry name" value="HisKA"/>
    <property type="match status" value="1"/>
</dbReference>
<dbReference type="InterPro" id="IPR000700">
    <property type="entry name" value="PAS-assoc_C"/>
</dbReference>
<dbReference type="CDD" id="cd00130">
    <property type="entry name" value="PAS"/>
    <property type="match status" value="1"/>
</dbReference>
<dbReference type="InterPro" id="IPR003661">
    <property type="entry name" value="HisK_dim/P_dom"/>
</dbReference>
<dbReference type="EC" id="2.7.13.3" evidence="2"/>
<dbReference type="SMART" id="SM00387">
    <property type="entry name" value="HATPase_c"/>
    <property type="match status" value="1"/>
</dbReference>